<dbReference type="InterPro" id="IPR046700">
    <property type="entry name" value="DUF6570"/>
</dbReference>
<keyword evidence="4" id="KW-1185">Reference proteome</keyword>
<feature type="compositionally biased region" description="Polar residues" evidence="1">
    <location>
        <begin position="93"/>
        <end position="104"/>
    </location>
</feature>
<dbReference type="VEuPathDB" id="FungiDB:RhiirFUN_005814"/>
<feature type="domain" description="DUF6570" evidence="2">
    <location>
        <begin position="176"/>
        <end position="246"/>
    </location>
</feature>
<feature type="region of interest" description="Disordered" evidence="1">
    <location>
        <begin position="1"/>
        <end position="131"/>
    </location>
</feature>
<dbReference type="AlphaFoldDB" id="A0A2I1H7A4"/>
<dbReference type="VEuPathDB" id="FungiDB:FUN_012031"/>
<name>A0A2I1H7A4_9GLOM</name>
<dbReference type="EMBL" id="LLXI01001676">
    <property type="protein sequence ID" value="PKY54744.1"/>
    <property type="molecule type" value="Genomic_DNA"/>
</dbReference>
<reference evidence="3 4" key="1">
    <citation type="submission" date="2015-10" db="EMBL/GenBank/DDBJ databases">
        <title>Genome analyses suggest a sexual origin of heterokaryosis in a supposedly ancient asexual fungus.</title>
        <authorList>
            <person name="Ropars J."/>
            <person name="Sedzielewska K."/>
            <person name="Noel J."/>
            <person name="Charron P."/>
            <person name="Farinelli L."/>
            <person name="Marton T."/>
            <person name="Kruger M."/>
            <person name="Pelin A."/>
            <person name="Brachmann A."/>
            <person name="Corradi N."/>
        </authorList>
    </citation>
    <scope>NUCLEOTIDE SEQUENCE [LARGE SCALE GENOMIC DNA]</scope>
    <source>
        <strain evidence="3 4">A4</strain>
    </source>
</reference>
<dbReference type="VEuPathDB" id="FungiDB:RhiirA1_499427"/>
<feature type="compositionally biased region" description="Basic and acidic residues" evidence="1">
    <location>
        <begin position="20"/>
        <end position="58"/>
    </location>
</feature>
<accession>A0A2I1H7A4</accession>
<proteinExistence type="predicted"/>
<evidence type="ECO:0000313" key="3">
    <source>
        <dbReference type="EMBL" id="PKY54744.1"/>
    </source>
</evidence>
<organism evidence="3 4">
    <name type="scientific">Rhizophagus irregularis</name>
    <dbReference type="NCBI Taxonomy" id="588596"/>
    <lineage>
        <taxon>Eukaryota</taxon>
        <taxon>Fungi</taxon>
        <taxon>Fungi incertae sedis</taxon>
        <taxon>Mucoromycota</taxon>
        <taxon>Glomeromycotina</taxon>
        <taxon>Glomeromycetes</taxon>
        <taxon>Glomerales</taxon>
        <taxon>Glomeraceae</taxon>
        <taxon>Rhizophagus</taxon>
    </lineage>
</organism>
<evidence type="ECO:0000259" key="2">
    <source>
        <dbReference type="Pfam" id="PF20209"/>
    </source>
</evidence>
<evidence type="ECO:0000313" key="4">
    <source>
        <dbReference type="Proteomes" id="UP000234323"/>
    </source>
</evidence>
<gene>
    <name evidence="3" type="ORF">RhiirA4_502221</name>
</gene>
<dbReference type="Proteomes" id="UP000234323">
    <property type="component" value="Unassembled WGS sequence"/>
</dbReference>
<feature type="compositionally biased region" description="Basic and acidic residues" evidence="1">
    <location>
        <begin position="65"/>
        <end position="84"/>
    </location>
</feature>
<sequence>MSDNTYENVNPEMIRKRKAKAQETPEQRQARLNRESERKRQKRAKESENKRNERLESLRKRRNNKKEMEKDDERVIRLAHESNRKRVLRARNKNQLQDQQINEPNDNEHIQREPDNRNMHVRSTSSTTISEDDHKVLQKFRNKMDNIQYNTCPECNERIPDMTLIKGECRRCHNDKKTPKKFSADNNMDPGEVPDELQGLTDIEEMLIAQVFTVMSVYRLRGGQNGYKGNVINFPQDVREFTRRLP</sequence>
<dbReference type="Pfam" id="PF20209">
    <property type="entry name" value="DUF6570"/>
    <property type="match status" value="1"/>
</dbReference>
<comment type="caution">
    <text evidence="3">The sequence shown here is derived from an EMBL/GenBank/DDBJ whole genome shotgun (WGS) entry which is preliminary data.</text>
</comment>
<feature type="compositionally biased region" description="Basic and acidic residues" evidence="1">
    <location>
        <begin position="106"/>
        <end position="118"/>
    </location>
</feature>
<protein>
    <recommendedName>
        <fullName evidence="2">DUF6570 domain-containing protein</fullName>
    </recommendedName>
</protein>
<evidence type="ECO:0000256" key="1">
    <source>
        <dbReference type="SAM" id="MobiDB-lite"/>
    </source>
</evidence>